<evidence type="ECO:0000256" key="1">
    <source>
        <dbReference type="SAM" id="MobiDB-lite"/>
    </source>
</evidence>
<feature type="compositionally biased region" description="Low complexity" evidence="1">
    <location>
        <begin position="121"/>
        <end position="146"/>
    </location>
</feature>
<reference evidence="2" key="1">
    <citation type="submission" date="2020-12" db="EMBL/GenBank/DDBJ databases">
        <title>Genomic characterization of non-nitrogen-fixing Frankia strains.</title>
        <authorList>
            <person name="Carlos-Shanley C."/>
            <person name="Guerra T."/>
            <person name="Hahn D."/>
        </authorList>
    </citation>
    <scope>NUCLEOTIDE SEQUENCE</scope>
    <source>
        <strain evidence="2">CN6</strain>
    </source>
</reference>
<evidence type="ECO:0000313" key="3">
    <source>
        <dbReference type="Proteomes" id="UP000604475"/>
    </source>
</evidence>
<name>A0A937RB11_9ACTN</name>
<dbReference type="RefSeq" id="WP_202999229.1">
    <property type="nucleotide sequence ID" value="NZ_JADWYU010000196.1"/>
</dbReference>
<protein>
    <submittedName>
        <fullName evidence="2">Uncharacterized protein</fullName>
    </submittedName>
</protein>
<gene>
    <name evidence="2" type="ORF">I7412_17200</name>
</gene>
<sequence length="1357" mass="139378">MDFAALDARLTVTNGVFVLAANTLPDAGLAELLARNNAGQPIRVTQAVKQRPKRVGSGSRDSIPITGVATFLNVPDLRVEALFSLDDAGNPVFLLRFELETRTGPERPFGWRFSTSFPTLPAGKSGPAGGSAAPTSGPATPAAPGPLDGLTLSNATFVLTNRSGMDGRVPVSAGLNFVSRVDPAPLLGPLGPIVGDVGKPTLYGPVHLPLPTEVTPPLPPGRWPWEADLAPVPGLTLRVDVGRSIAVPGVNVNVRDTEIVLYSPISEAWLEANPTYQPSVGLTGTLSAPAFVPAPILLTADIPFGWSSATLSATFTDASLANLTGLGGLFGRSDLFAALPAPLRAAGQALGGISLRLVAFHVTAGDRGLTLDAARAVVELPTLRYAVGDLVTLAAPRVTFLALPPASGSGGLSTSVMIGGTGTIPALGAAFELDVDVTQGVAYGSLADATLPLRRVFDDLALPAPADLVIDAARISIAPGEAYELNATIAEDVPWTLDLGPVPVSVRGIVLVAMKIVGEPASASLAGRIRFGSSLEIAALYELPGDFVITGTFGPGSLGDLVTALTDAEVTLPAGFDLEIEQGFVCVDSVAGGLRFTATALIDGFGALAFTASRRDGRWRFAAGLNVTEGLVTLESVPGLGALAELRALVGLTDLMIVVSSLDDPGFTFPELAVPPPPDLGGPRPALPAQATGVGAGLTVYGRADLGASRAVQTIARWLDVDIAGTAAVTLVVSAPDPGAGSRLFVSVATTVDGIVVTGRLGLGLVNRRPEVFLDGTALVTLQGQPVLFSLAAAVAANGVLISGGYRGTIHFDLGAGLGGFTLSNLGLVVGLSWEGIPAFGVAATIDARTFSSSVAVFFDSTDPSRSLLAGSVTELSLYDVVATIAGQTDVAEALAVVLREMALRALDAFTLDAAVVAALDGRDLAAVAAAFAPRRPVPSGADQVLLNVGEPGRSWHLTDLTTMTHFSLAATGAGVEVSYDPQLYCAPNDTQIGPNRFPRGFHIQTAIEFLLFDLDRLWVEISPARGIAADAMVAPIVVGHPDLFSITNAARDGGPTLSLATYTRSAAEQPDPELRPPHVLVSGALRLLGTDFGSVHLNVSESGVTVRITATVGGGVRVDLAGSVTREALRISGTLAVGVGGTIDLGPLGRIDVTTQARGTLEIEFARDSLSATVRVGVTLPGLGSLTLPPIHLTVSGVPLGEIGSVIWSEIIETVVAAVQDATRWVGFVRDGLIKGIEGAARVAEVLAEQWNLAADAVGDVLHDAGYTANQVAEGMRAVGATAEDVARTLVDFGYATDIVNSAVGIFGGHTDFVAGHFDIPGGFHTDGHADFGLLGGGHVDERIPPHTDSRIHVDT</sequence>
<accession>A0A937RB11</accession>
<feature type="region of interest" description="Disordered" evidence="1">
    <location>
        <begin position="110"/>
        <end position="147"/>
    </location>
</feature>
<dbReference type="Proteomes" id="UP000604475">
    <property type="component" value="Unassembled WGS sequence"/>
</dbReference>
<dbReference type="EMBL" id="JAEACQ010000196">
    <property type="protein sequence ID" value="MBL7628863.1"/>
    <property type="molecule type" value="Genomic_DNA"/>
</dbReference>
<evidence type="ECO:0000313" key="2">
    <source>
        <dbReference type="EMBL" id="MBL7628863.1"/>
    </source>
</evidence>
<proteinExistence type="predicted"/>
<comment type="caution">
    <text evidence="2">The sequence shown here is derived from an EMBL/GenBank/DDBJ whole genome shotgun (WGS) entry which is preliminary data.</text>
</comment>
<keyword evidence="3" id="KW-1185">Reference proteome</keyword>
<organism evidence="2 3">
    <name type="scientific">Frankia nepalensis</name>
    <dbReference type="NCBI Taxonomy" id="1836974"/>
    <lineage>
        <taxon>Bacteria</taxon>
        <taxon>Bacillati</taxon>
        <taxon>Actinomycetota</taxon>
        <taxon>Actinomycetes</taxon>
        <taxon>Frankiales</taxon>
        <taxon>Frankiaceae</taxon>
        <taxon>Frankia</taxon>
    </lineage>
</organism>